<dbReference type="KEGG" id="mgot:MgSA37_04001"/>
<evidence type="ECO:0000313" key="1">
    <source>
        <dbReference type="EMBL" id="BAU55809.1"/>
    </source>
</evidence>
<keyword evidence="2" id="KW-1185">Reference proteome</keyword>
<accession>A0A0X8X9E8</accession>
<organism evidence="1 2">
    <name type="scientific">Mucilaginibacter gotjawali</name>
    <dbReference type="NCBI Taxonomy" id="1550579"/>
    <lineage>
        <taxon>Bacteria</taxon>
        <taxon>Pseudomonadati</taxon>
        <taxon>Bacteroidota</taxon>
        <taxon>Sphingobacteriia</taxon>
        <taxon>Sphingobacteriales</taxon>
        <taxon>Sphingobacteriaceae</taxon>
        <taxon>Mucilaginibacter</taxon>
    </lineage>
</organism>
<gene>
    <name evidence="1" type="ORF">MgSA37_04001</name>
</gene>
<dbReference type="AlphaFoldDB" id="A0A0X8X9E8"/>
<reference evidence="1 2" key="1">
    <citation type="submission" date="2015-12" db="EMBL/GenBank/DDBJ databases">
        <title>Genome sequence of Mucilaginibacter gotjawali.</title>
        <authorList>
            <person name="Lee J.S."/>
            <person name="Lee K.C."/>
            <person name="Kim K.K."/>
            <person name="Lee B.W."/>
        </authorList>
    </citation>
    <scope>NUCLEOTIDE SEQUENCE [LARGE SCALE GENOMIC DNA]</scope>
    <source>
        <strain evidence="1 2">SA3-7</strain>
    </source>
</reference>
<protein>
    <submittedName>
        <fullName evidence="1">Uncharacterized protein</fullName>
    </submittedName>
</protein>
<name>A0A0X8X9E8_9SPHI</name>
<evidence type="ECO:0000313" key="2">
    <source>
        <dbReference type="Proteomes" id="UP000218263"/>
    </source>
</evidence>
<sequence>MQGHFYCFKFEHPDPMETFEVNIQNESFKVSKNTPGNSFSVFNHATFHVIKKNDFGVWRAIQHRFGKENIPIDEIGDAIDSYYDMIAGRSSGFSDKAKLL</sequence>
<dbReference type="Proteomes" id="UP000218263">
    <property type="component" value="Chromosome"/>
</dbReference>
<proteinExistence type="predicted"/>
<dbReference type="EMBL" id="AP017313">
    <property type="protein sequence ID" value="BAU55809.1"/>
    <property type="molecule type" value="Genomic_DNA"/>
</dbReference>